<dbReference type="InterPro" id="IPR000550">
    <property type="entry name" value="Hppk"/>
</dbReference>
<keyword evidence="15" id="KW-1185">Reference proteome</keyword>
<evidence type="ECO:0000256" key="9">
    <source>
        <dbReference type="ARBA" id="ARBA00022909"/>
    </source>
</evidence>
<dbReference type="GO" id="GO:0046654">
    <property type="term" value="P:tetrahydrofolate biosynthetic process"/>
    <property type="evidence" value="ECO:0007669"/>
    <property type="project" value="UniProtKB-UniPathway"/>
</dbReference>
<keyword evidence="5" id="KW-0808">Transferase</keyword>
<dbReference type="Proteomes" id="UP000199058">
    <property type="component" value="Unassembled WGS sequence"/>
</dbReference>
<evidence type="ECO:0000256" key="11">
    <source>
        <dbReference type="ARBA" id="ARBA00029766"/>
    </source>
</evidence>
<evidence type="ECO:0000256" key="1">
    <source>
        <dbReference type="ARBA" id="ARBA00005051"/>
    </source>
</evidence>
<dbReference type="OrthoDB" id="9808041at2"/>
<keyword evidence="6" id="KW-0547">Nucleotide-binding</keyword>
<comment type="similarity">
    <text evidence="2">Belongs to the HPPK family.</text>
</comment>
<dbReference type="PANTHER" id="PTHR43071:SF1">
    <property type="entry name" value="2-AMINO-4-HYDROXY-6-HYDROXYMETHYLDIHYDROPTERIDINE PYROPHOSPHOKINASE"/>
    <property type="match status" value="1"/>
</dbReference>
<sequence>MAHAWIGLGSNLNDPEQQLKTALVELGDLPSTQLLKASRLWISKPLGPQDQPDFINAAALLDTQLLPLDLLDQLQALEQAHQRVRKQHWGPRTLDLDLLLYDQLQLDHPRLQLPHPQMHLRPFVLEPLMELDSHLELPEHGRLADLVERLNSGNTLKTVLPLEAKMPS</sequence>
<dbReference type="Gene3D" id="3.30.70.560">
    <property type="entry name" value="7,8-Dihydro-6-hydroxymethylpterin-pyrophosphokinase HPPK"/>
    <property type="match status" value="1"/>
</dbReference>
<name>A0A1I1IEG3_9GAMM</name>
<comment type="function">
    <text evidence="10">Catalyzes the transfer of pyrophosphate from adenosine triphosphate (ATP) to 6-hydroxymethyl-7,8-dihydropterin, an enzymatic step in folate biosynthesis pathway.</text>
</comment>
<evidence type="ECO:0000256" key="7">
    <source>
        <dbReference type="ARBA" id="ARBA00022777"/>
    </source>
</evidence>
<dbReference type="GO" id="GO:0046656">
    <property type="term" value="P:folic acid biosynthetic process"/>
    <property type="evidence" value="ECO:0007669"/>
    <property type="project" value="UniProtKB-KW"/>
</dbReference>
<dbReference type="RefSeq" id="WP_091963813.1">
    <property type="nucleotide sequence ID" value="NZ_FOLH01000004.1"/>
</dbReference>
<keyword evidence="8" id="KW-0067">ATP-binding</keyword>
<keyword evidence="7 14" id="KW-0418">Kinase</keyword>
<dbReference type="AlphaFoldDB" id="A0A1I1IEG3"/>
<dbReference type="EC" id="2.7.6.3" evidence="3"/>
<dbReference type="NCBIfam" id="TIGR01498">
    <property type="entry name" value="folK"/>
    <property type="match status" value="1"/>
</dbReference>
<dbReference type="Pfam" id="PF01288">
    <property type="entry name" value="HPPK"/>
    <property type="match status" value="1"/>
</dbReference>
<keyword evidence="9" id="KW-0289">Folate biosynthesis</keyword>
<dbReference type="PROSITE" id="PS00794">
    <property type="entry name" value="HPPK"/>
    <property type="match status" value="1"/>
</dbReference>
<dbReference type="STRING" id="1122252.SAMN05660443_2361"/>
<dbReference type="GO" id="GO:0016301">
    <property type="term" value="F:kinase activity"/>
    <property type="evidence" value="ECO:0007669"/>
    <property type="project" value="UniProtKB-KW"/>
</dbReference>
<organism evidence="14 15">
    <name type="scientific">Marinospirillum celere</name>
    <dbReference type="NCBI Taxonomy" id="1122252"/>
    <lineage>
        <taxon>Bacteria</taxon>
        <taxon>Pseudomonadati</taxon>
        <taxon>Pseudomonadota</taxon>
        <taxon>Gammaproteobacteria</taxon>
        <taxon>Oceanospirillales</taxon>
        <taxon>Oceanospirillaceae</taxon>
        <taxon>Marinospirillum</taxon>
    </lineage>
</organism>
<evidence type="ECO:0000256" key="2">
    <source>
        <dbReference type="ARBA" id="ARBA00005810"/>
    </source>
</evidence>
<dbReference type="PANTHER" id="PTHR43071">
    <property type="entry name" value="2-AMINO-4-HYDROXY-6-HYDROXYMETHYLDIHYDROPTERIDINE PYROPHOSPHOKINASE"/>
    <property type="match status" value="1"/>
</dbReference>
<dbReference type="GO" id="GO:0003848">
    <property type="term" value="F:2-amino-4-hydroxy-6-hydroxymethyldihydropteridine diphosphokinase activity"/>
    <property type="evidence" value="ECO:0007669"/>
    <property type="project" value="UniProtKB-EC"/>
</dbReference>
<gene>
    <name evidence="14" type="ORF">SAMN05660443_2361</name>
</gene>
<reference evidence="14 15" key="1">
    <citation type="submission" date="2016-10" db="EMBL/GenBank/DDBJ databases">
        <authorList>
            <person name="de Groot N.N."/>
        </authorList>
    </citation>
    <scope>NUCLEOTIDE SEQUENCE [LARGE SCALE GENOMIC DNA]</scope>
    <source>
        <strain evidence="14 15">DSM 18438</strain>
    </source>
</reference>
<evidence type="ECO:0000256" key="8">
    <source>
        <dbReference type="ARBA" id="ARBA00022840"/>
    </source>
</evidence>
<evidence type="ECO:0000256" key="10">
    <source>
        <dbReference type="ARBA" id="ARBA00029409"/>
    </source>
</evidence>
<protein>
    <recommendedName>
        <fullName evidence="4">2-amino-4-hydroxy-6-hydroxymethyldihydropteridine pyrophosphokinase</fullName>
        <ecNumber evidence="3">2.7.6.3</ecNumber>
    </recommendedName>
    <alternativeName>
        <fullName evidence="11">6-hydroxymethyl-7,8-dihydropterin pyrophosphokinase</fullName>
    </alternativeName>
    <alternativeName>
        <fullName evidence="12">7,8-dihydro-6-hydroxymethylpterin-pyrophosphokinase</fullName>
    </alternativeName>
</protein>
<evidence type="ECO:0000256" key="12">
    <source>
        <dbReference type="ARBA" id="ARBA00033413"/>
    </source>
</evidence>
<evidence type="ECO:0000256" key="4">
    <source>
        <dbReference type="ARBA" id="ARBA00016218"/>
    </source>
</evidence>
<accession>A0A1I1IEG3</accession>
<dbReference type="SUPFAM" id="SSF55083">
    <property type="entry name" value="6-hydroxymethyl-7,8-dihydropterin pyrophosphokinase, HPPK"/>
    <property type="match status" value="1"/>
</dbReference>
<evidence type="ECO:0000313" key="15">
    <source>
        <dbReference type="Proteomes" id="UP000199058"/>
    </source>
</evidence>
<evidence type="ECO:0000256" key="3">
    <source>
        <dbReference type="ARBA" id="ARBA00013253"/>
    </source>
</evidence>
<comment type="pathway">
    <text evidence="1">Cofactor biosynthesis; tetrahydrofolate biosynthesis; 2-amino-4-hydroxy-6-hydroxymethyl-7,8-dihydropteridine diphosphate from 7,8-dihydroneopterin triphosphate: step 4/4.</text>
</comment>
<proteinExistence type="inferred from homology"/>
<evidence type="ECO:0000256" key="6">
    <source>
        <dbReference type="ARBA" id="ARBA00022741"/>
    </source>
</evidence>
<dbReference type="GO" id="GO:0005524">
    <property type="term" value="F:ATP binding"/>
    <property type="evidence" value="ECO:0007669"/>
    <property type="project" value="UniProtKB-KW"/>
</dbReference>
<dbReference type="EMBL" id="FOLH01000004">
    <property type="protein sequence ID" value="SFC34072.1"/>
    <property type="molecule type" value="Genomic_DNA"/>
</dbReference>
<dbReference type="InterPro" id="IPR035907">
    <property type="entry name" value="Hppk_sf"/>
</dbReference>
<evidence type="ECO:0000313" key="14">
    <source>
        <dbReference type="EMBL" id="SFC34072.1"/>
    </source>
</evidence>
<evidence type="ECO:0000256" key="5">
    <source>
        <dbReference type="ARBA" id="ARBA00022679"/>
    </source>
</evidence>
<dbReference type="UniPathway" id="UPA00077">
    <property type="reaction ID" value="UER00155"/>
</dbReference>
<evidence type="ECO:0000259" key="13">
    <source>
        <dbReference type="PROSITE" id="PS00794"/>
    </source>
</evidence>
<feature type="domain" description="7,8-dihydro-6-hydroxymethylpterin-pyrophosphokinase" evidence="13">
    <location>
        <begin position="88"/>
        <end position="99"/>
    </location>
</feature>
<dbReference type="CDD" id="cd00483">
    <property type="entry name" value="HPPK"/>
    <property type="match status" value="1"/>
</dbReference>